<keyword evidence="1 3" id="KW-0853">WD repeat</keyword>
<dbReference type="PANTHER" id="PTHR44218:SF15">
    <property type="entry name" value="PROTEIN SPA1-RELATED 2"/>
    <property type="match status" value="1"/>
</dbReference>
<dbReference type="AlphaFoldDB" id="A0ABD3KC35"/>
<dbReference type="PROSITE" id="PS50011">
    <property type="entry name" value="PROTEIN_KINASE_DOM"/>
    <property type="match status" value="1"/>
</dbReference>
<comment type="caution">
    <text evidence="6">The sequence shown here is derived from an EMBL/GenBank/DDBJ whole genome shotgun (WGS) entry which is preliminary data.</text>
</comment>
<dbReference type="InterPro" id="IPR036322">
    <property type="entry name" value="WD40_repeat_dom_sf"/>
</dbReference>
<dbReference type="SMART" id="SM00320">
    <property type="entry name" value="WD40"/>
    <property type="match status" value="5"/>
</dbReference>
<accession>A0ABD3KC35</accession>
<dbReference type="InterPro" id="IPR015943">
    <property type="entry name" value="WD40/YVTN_repeat-like_dom_sf"/>
</dbReference>
<dbReference type="SMART" id="SM00220">
    <property type="entry name" value="S_TKc"/>
    <property type="match status" value="1"/>
</dbReference>
<feature type="repeat" description="WD" evidence="3">
    <location>
        <begin position="721"/>
        <end position="763"/>
    </location>
</feature>
<dbReference type="Proteomes" id="UP001634007">
    <property type="component" value="Unassembled WGS sequence"/>
</dbReference>
<dbReference type="PROSITE" id="PS00678">
    <property type="entry name" value="WD_REPEATS_1"/>
    <property type="match status" value="2"/>
</dbReference>
<dbReference type="InterPro" id="IPR044630">
    <property type="entry name" value="SPA1/2/3/4"/>
</dbReference>
<sequence>MELPTEKRFAFSVSGTGEPGRRQSDKLLMLEDRFFYSYMNNKWPPISSHSSMDNMDEKDPSACVTSSCSEHPTATATANFSVQDARPVVEELTVENMHQIALSSGHHVVRQRQLQHLPQLPSEILGSQDSSAAMARFGEENVGMPSHIPVQRPLLIREIDERMLSNEQSREAEKIMKGKGIFSCSADGVKNWEPEKPMSEAKVASPASVEAISSTDKPLLHGIDKSGLEISHDGTNLRELLKPGCRKINKLESLQLFRQIVELVDFAHSQGVVLLDLRPSHFVLLSSNKVSYIGSSASREAATVLNQDLKRKRPWKQGEPAFCVSGEKQQKLGQDTKALLYQQFSSSQGSGSQILAKLDPNVTDFPESAHTVGPHNTNLSHQIRSVLSQLEERWYTGPEELTEMGCIAASNIYSLGVLLFELLCYFESWKAQCVRMMDLSRRILPPEFLSENPKEAGFCLWLLHPEYDSRPKTREILHWELLCSSKSYELHQNDRPGKSASENDAELELSLRFFVSLKAQKLKDATKLAEDIGQIEEDIKEIERRSSPLTSSLLSEVPTEFLSENVMTSGFLRRPYSLPTVGTNFSRNLRQLEDAYFFMRSQSQTRKSSSVAHPDKGLLSNRERWSGVWHVNQDLSVKQTASDLKEEFFDGLCKFARYSKFEARGTLRSGDVLNCANVIRSIGFDRDEDYIAAAGVSKKIKIYEFAALLDDSVDLHYPAVEMSNNSKLSCVCWNSYMRNYLASTDYDGTIKIWDVVTAQGFSQHMEHQKRAWSVDFSRADPKKFASGSDDCSLKLWAINEKNSVSTIWNPANVCCVQFSPHSTNLLVFGCADNLIYCYDLRHTQIPWCTLAGHGKTVSYIKFLDSESIVSASTDNTLKLWDLKKANSDGFSSNACTLTYRGHTNEKVAFSSLYVLTF</sequence>
<dbReference type="Pfam" id="PF00400">
    <property type="entry name" value="WD40"/>
    <property type="match status" value="4"/>
</dbReference>
<dbReference type="PRINTS" id="PR00320">
    <property type="entry name" value="GPROTEINBRPT"/>
</dbReference>
<name>A0ABD3KC35_EUCGL</name>
<evidence type="ECO:0000256" key="4">
    <source>
        <dbReference type="SAM" id="MobiDB-lite"/>
    </source>
</evidence>
<dbReference type="InterPro" id="IPR019775">
    <property type="entry name" value="WD40_repeat_CS"/>
</dbReference>
<organism evidence="6 7">
    <name type="scientific">Eucalyptus globulus</name>
    <name type="common">Tasmanian blue gum</name>
    <dbReference type="NCBI Taxonomy" id="34317"/>
    <lineage>
        <taxon>Eukaryota</taxon>
        <taxon>Viridiplantae</taxon>
        <taxon>Streptophyta</taxon>
        <taxon>Embryophyta</taxon>
        <taxon>Tracheophyta</taxon>
        <taxon>Spermatophyta</taxon>
        <taxon>Magnoliopsida</taxon>
        <taxon>eudicotyledons</taxon>
        <taxon>Gunneridae</taxon>
        <taxon>Pentapetalae</taxon>
        <taxon>rosids</taxon>
        <taxon>malvids</taxon>
        <taxon>Myrtales</taxon>
        <taxon>Myrtaceae</taxon>
        <taxon>Myrtoideae</taxon>
        <taxon>Eucalypteae</taxon>
        <taxon>Eucalyptus</taxon>
    </lineage>
</organism>
<evidence type="ECO:0000256" key="3">
    <source>
        <dbReference type="PROSITE-ProRule" id="PRU00221"/>
    </source>
</evidence>
<dbReference type="EMBL" id="JBJKBG010000005">
    <property type="protein sequence ID" value="KAL3737568.1"/>
    <property type="molecule type" value="Genomic_DNA"/>
</dbReference>
<dbReference type="PROSITE" id="PS50082">
    <property type="entry name" value="WD_REPEATS_2"/>
    <property type="match status" value="3"/>
</dbReference>
<feature type="repeat" description="WD" evidence="3">
    <location>
        <begin position="764"/>
        <end position="806"/>
    </location>
</feature>
<reference evidence="6 7" key="1">
    <citation type="submission" date="2024-11" db="EMBL/GenBank/DDBJ databases">
        <title>Chromosome-level genome assembly of Eucalyptus globulus Labill. provides insights into its genome evolution.</title>
        <authorList>
            <person name="Li X."/>
        </authorList>
    </citation>
    <scope>NUCLEOTIDE SEQUENCE [LARGE SCALE GENOMIC DNA]</scope>
    <source>
        <strain evidence="6">CL2024</strain>
        <tissue evidence="6">Fresh tender leaves</tissue>
    </source>
</reference>
<dbReference type="PANTHER" id="PTHR44218">
    <property type="entry name" value="PROTEIN SPA1-RELATED 2"/>
    <property type="match status" value="1"/>
</dbReference>
<proteinExistence type="predicted"/>
<dbReference type="InterPro" id="IPR000719">
    <property type="entry name" value="Prot_kinase_dom"/>
</dbReference>
<dbReference type="SUPFAM" id="SSF50978">
    <property type="entry name" value="WD40 repeat-like"/>
    <property type="match status" value="1"/>
</dbReference>
<dbReference type="InterPro" id="IPR011009">
    <property type="entry name" value="Kinase-like_dom_sf"/>
</dbReference>
<evidence type="ECO:0000313" key="6">
    <source>
        <dbReference type="EMBL" id="KAL3737569.1"/>
    </source>
</evidence>
<dbReference type="InterPro" id="IPR001680">
    <property type="entry name" value="WD40_rpt"/>
</dbReference>
<keyword evidence="7" id="KW-1185">Reference proteome</keyword>
<gene>
    <name evidence="6" type="ORF">ACJRO7_019153</name>
</gene>
<dbReference type="SUPFAM" id="SSF56112">
    <property type="entry name" value="Protein kinase-like (PK-like)"/>
    <property type="match status" value="1"/>
</dbReference>
<feature type="domain" description="Protein kinase" evidence="5">
    <location>
        <begin position="94"/>
        <end position="482"/>
    </location>
</feature>
<feature type="region of interest" description="Disordered" evidence="4">
    <location>
        <begin position="1"/>
        <end position="24"/>
    </location>
</feature>
<evidence type="ECO:0000259" key="5">
    <source>
        <dbReference type="PROSITE" id="PS50011"/>
    </source>
</evidence>
<dbReference type="PROSITE" id="PS50294">
    <property type="entry name" value="WD_REPEATS_REGION"/>
    <property type="match status" value="1"/>
</dbReference>
<dbReference type="InterPro" id="IPR020472">
    <property type="entry name" value="WD40_PAC1"/>
</dbReference>
<feature type="repeat" description="WD" evidence="3">
    <location>
        <begin position="850"/>
        <end position="883"/>
    </location>
</feature>
<evidence type="ECO:0000256" key="2">
    <source>
        <dbReference type="ARBA" id="ARBA00022737"/>
    </source>
</evidence>
<dbReference type="Gene3D" id="1.10.510.10">
    <property type="entry name" value="Transferase(Phosphotransferase) domain 1"/>
    <property type="match status" value="1"/>
</dbReference>
<evidence type="ECO:0000256" key="1">
    <source>
        <dbReference type="ARBA" id="ARBA00022574"/>
    </source>
</evidence>
<dbReference type="EMBL" id="JBJKBG010000005">
    <property type="protein sequence ID" value="KAL3737569.1"/>
    <property type="molecule type" value="Genomic_DNA"/>
</dbReference>
<keyword evidence="2" id="KW-0677">Repeat</keyword>
<dbReference type="Gene3D" id="2.130.10.10">
    <property type="entry name" value="YVTN repeat-like/Quinoprotein amine dehydrogenase"/>
    <property type="match status" value="1"/>
</dbReference>
<protein>
    <recommendedName>
        <fullName evidence="5">Protein kinase domain-containing protein</fullName>
    </recommendedName>
</protein>
<evidence type="ECO:0000313" key="7">
    <source>
        <dbReference type="Proteomes" id="UP001634007"/>
    </source>
</evidence>